<protein>
    <recommendedName>
        <fullName evidence="1">DUF6570 domain-containing protein</fullName>
    </recommendedName>
</protein>
<reference evidence="2 3" key="1">
    <citation type="journal article" date="2017" name="Genome Biol. Evol.">
        <title>Phytophthora megakarya and P. palmivora, closely related causal agents of cacao black pod rot, underwent increases in genome sizes and gene numbers by different mechanisms.</title>
        <authorList>
            <person name="Ali S.S."/>
            <person name="Shao J."/>
            <person name="Lary D.J."/>
            <person name="Kronmiller B."/>
            <person name="Shen D."/>
            <person name="Strem M.D."/>
            <person name="Amoako-Attah I."/>
            <person name="Akrofi A.Y."/>
            <person name="Begoude B.A."/>
            <person name="Ten Hoopen G.M."/>
            <person name="Coulibaly K."/>
            <person name="Kebe B.I."/>
            <person name="Melnick R.L."/>
            <person name="Guiltinan M.J."/>
            <person name="Tyler B.M."/>
            <person name="Meinhardt L.W."/>
            <person name="Bailey B.A."/>
        </authorList>
    </citation>
    <scope>NUCLEOTIDE SEQUENCE [LARGE SCALE GENOMIC DNA]</scope>
    <source>
        <strain evidence="3">sbr112.9</strain>
    </source>
</reference>
<dbReference type="InterPro" id="IPR046700">
    <property type="entry name" value="DUF6570"/>
</dbReference>
<evidence type="ECO:0000259" key="1">
    <source>
        <dbReference type="Pfam" id="PF20209"/>
    </source>
</evidence>
<sequence>MKERVCSVCDCFHRIDRMKFMRVHENSNLLRVMKVRLRSQPNLPPGLQNCYDASDLNGALGGILLSRAGIIEFEGKVKLQICIPCKTSLLDKKRAHPPKFAIANGLWMGRVPAIFEDSTFTENAMLKLSQPMHYISVVRGGKHSSLRSHAYFFRAEPAPPAQILPRDVVTQGLIGVTIVRAMTPEQQATTLKQYDVRVSRLQDQLDWYKKNNHLYANIEEYADWESSIPTRVVKKQIPTNLLRYMKLLRPAPRLGLVVYHIQKSGKNLPQITPIEQFLACKMLK</sequence>
<evidence type="ECO:0000313" key="2">
    <source>
        <dbReference type="EMBL" id="POM81938.1"/>
    </source>
</evidence>
<accession>A0A2P4YVV5</accession>
<dbReference type="Pfam" id="PF20209">
    <property type="entry name" value="DUF6570"/>
    <property type="match status" value="1"/>
</dbReference>
<dbReference type="EMBL" id="NCKW01000002">
    <property type="protein sequence ID" value="POM81938.1"/>
    <property type="molecule type" value="Genomic_DNA"/>
</dbReference>
<dbReference type="AlphaFoldDB" id="A0A2P4YVV5"/>
<comment type="caution">
    <text evidence="2">The sequence shown here is derived from an EMBL/GenBank/DDBJ whole genome shotgun (WGS) entry which is preliminary data.</text>
</comment>
<dbReference type="Proteomes" id="UP000237271">
    <property type="component" value="Unassembled WGS sequence"/>
</dbReference>
<feature type="domain" description="DUF6570" evidence="1">
    <location>
        <begin position="97"/>
        <end position="219"/>
    </location>
</feature>
<gene>
    <name evidence="2" type="ORF">PHPALM_34</name>
</gene>
<keyword evidence="3" id="KW-1185">Reference proteome</keyword>
<proteinExistence type="predicted"/>
<evidence type="ECO:0000313" key="3">
    <source>
        <dbReference type="Proteomes" id="UP000237271"/>
    </source>
</evidence>
<name>A0A2P4YVV5_9STRA</name>
<organism evidence="2 3">
    <name type="scientific">Phytophthora palmivora</name>
    <dbReference type="NCBI Taxonomy" id="4796"/>
    <lineage>
        <taxon>Eukaryota</taxon>
        <taxon>Sar</taxon>
        <taxon>Stramenopiles</taxon>
        <taxon>Oomycota</taxon>
        <taxon>Peronosporomycetes</taxon>
        <taxon>Peronosporales</taxon>
        <taxon>Peronosporaceae</taxon>
        <taxon>Phytophthora</taxon>
    </lineage>
</organism>
<dbReference type="OrthoDB" id="126251at2759"/>